<organism evidence="3 4">
    <name type="scientific">Cladonia borealis</name>
    <dbReference type="NCBI Taxonomy" id="184061"/>
    <lineage>
        <taxon>Eukaryota</taxon>
        <taxon>Fungi</taxon>
        <taxon>Dikarya</taxon>
        <taxon>Ascomycota</taxon>
        <taxon>Pezizomycotina</taxon>
        <taxon>Lecanoromycetes</taxon>
        <taxon>OSLEUM clade</taxon>
        <taxon>Lecanoromycetidae</taxon>
        <taxon>Lecanorales</taxon>
        <taxon>Lecanorineae</taxon>
        <taxon>Cladoniaceae</taxon>
        <taxon>Cladonia</taxon>
    </lineage>
</organism>
<keyword evidence="2" id="KW-1133">Transmembrane helix</keyword>
<dbReference type="EMBL" id="JAFEKC020000007">
    <property type="protein sequence ID" value="KAK0513647.1"/>
    <property type="molecule type" value="Genomic_DNA"/>
</dbReference>
<evidence type="ECO:0000313" key="3">
    <source>
        <dbReference type="EMBL" id="KAK0513647.1"/>
    </source>
</evidence>
<keyword evidence="2" id="KW-0472">Membrane</keyword>
<evidence type="ECO:0000313" key="4">
    <source>
        <dbReference type="Proteomes" id="UP001166286"/>
    </source>
</evidence>
<dbReference type="PANTHER" id="PTHR35896">
    <property type="entry name" value="IG-LIKE DOMAIN-CONTAINING PROTEIN"/>
    <property type="match status" value="1"/>
</dbReference>
<feature type="transmembrane region" description="Helical" evidence="2">
    <location>
        <begin position="65"/>
        <end position="87"/>
    </location>
</feature>
<dbReference type="PANTHER" id="PTHR35896:SF3">
    <property type="entry name" value="MAJOR FACILITATOR SUPERFAMILY TRANSPORTER"/>
    <property type="match status" value="1"/>
</dbReference>
<reference evidence="3" key="1">
    <citation type="submission" date="2023-03" db="EMBL/GenBank/DDBJ databases">
        <title>Complete genome of Cladonia borealis.</title>
        <authorList>
            <person name="Park H."/>
        </authorList>
    </citation>
    <scope>NUCLEOTIDE SEQUENCE</scope>
    <source>
        <strain evidence="3">ANT050790</strain>
    </source>
</reference>
<dbReference type="Proteomes" id="UP001166286">
    <property type="component" value="Unassembled WGS sequence"/>
</dbReference>
<feature type="compositionally biased region" description="Basic and acidic residues" evidence="1">
    <location>
        <begin position="1"/>
        <end position="19"/>
    </location>
</feature>
<protein>
    <submittedName>
        <fullName evidence="3">Uncharacterized protein</fullName>
    </submittedName>
</protein>
<gene>
    <name evidence="3" type="ORF">JMJ35_004011</name>
</gene>
<name>A0AA39R2D7_9LECA</name>
<proteinExistence type="predicted"/>
<dbReference type="InterPro" id="IPR053008">
    <property type="entry name" value="Phomopsin_biosynth_assoc"/>
</dbReference>
<evidence type="ECO:0000256" key="2">
    <source>
        <dbReference type="SAM" id="Phobius"/>
    </source>
</evidence>
<keyword evidence="2" id="KW-0812">Transmembrane</keyword>
<keyword evidence="4" id="KW-1185">Reference proteome</keyword>
<sequence length="292" mass="32772">MESRGDSEVWKHSFSKRDIEDGEPEGSVDQPRNSENEKDGLLLYPSTRSAASQSLYGRLLRPRTFFIVGGLSIAILVVLTISILLTIRSQIWQNTTKHVHAHHDHKQASAGNMSRPFSGLRHSPDGLLTECGETHIEAMENGCIFDEIAFQYTPPACFEAELLAATIDPTSFLAPDAAGIFPWYRWHNFTEPVAQDPAELSRYNYLWTTNDWHITHCLYMWRLTNNAVNRIAAGEKGVYVLEDAIAGGHVSHCNMLVSDKVNPGQTPLRAFRTIGKCVRLDEKEGDKSDLDF</sequence>
<feature type="region of interest" description="Disordered" evidence="1">
    <location>
        <begin position="1"/>
        <end position="42"/>
    </location>
</feature>
<evidence type="ECO:0000256" key="1">
    <source>
        <dbReference type="SAM" id="MobiDB-lite"/>
    </source>
</evidence>
<dbReference type="AlphaFoldDB" id="A0AA39R2D7"/>
<accession>A0AA39R2D7</accession>
<comment type="caution">
    <text evidence="3">The sequence shown here is derived from an EMBL/GenBank/DDBJ whole genome shotgun (WGS) entry which is preliminary data.</text>
</comment>